<feature type="transmembrane region" description="Helical" evidence="1">
    <location>
        <begin position="12"/>
        <end position="34"/>
    </location>
</feature>
<gene>
    <name evidence="2" type="primary">permease fragment 1</name>
    <name evidence="2" type="ordered locus">Hac_1345</name>
</gene>
<proteinExistence type="predicted"/>
<dbReference type="KEGG" id="hac:Hac_1345"/>
<reference evidence="2 3" key="1">
    <citation type="journal article" date="2006" name="PLoS Genet.">
        <title>Who ate whom? Adaptive Helicobacter genomic changes that accompanied a host jump from early humans to large felines.</title>
        <authorList>
            <person name="Eppinger M."/>
            <person name="Baar C."/>
            <person name="Linz B."/>
            <person name="Raddatz G."/>
            <person name="Lanz C."/>
            <person name="Keller H."/>
            <person name="Morelli G."/>
            <person name="Gressmann H."/>
            <person name="Achtman M."/>
            <person name="Schuster S.C."/>
        </authorList>
    </citation>
    <scope>NUCLEOTIDE SEQUENCE [LARGE SCALE GENOMIC DNA]</scope>
    <source>
        <strain evidence="2 3">Sheeba</strain>
    </source>
</reference>
<keyword evidence="1" id="KW-1133">Transmembrane helix</keyword>
<dbReference type="STRING" id="382638.Hac_1345"/>
<accession>Q17W93</accession>
<keyword evidence="1" id="KW-0472">Membrane</keyword>
<evidence type="ECO:0000256" key="1">
    <source>
        <dbReference type="SAM" id="Phobius"/>
    </source>
</evidence>
<keyword evidence="3" id="KW-1185">Reference proteome</keyword>
<dbReference type="Proteomes" id="UP000000775">
    <property type="component" value="Chromosome"/>
</dbReference>
<evidence type="ECO:0000313" key="3">
    <source>
        <dbReference type="Proteomes" id="UP000000775"/>
    </source>
</evidence>
<dbReference type="AlphaFoldDB" id="Q17W93"/>
<name>Q17W93_HELAH</name>
<dbReference type="HOGENOM" id="CLU_3080517_0_0_7"/>
<dbReference type="EMBL" id="AM260522">
    <property type="protein sequence ID" value="CAK00083.1"/>
    <property type="molecule type" value="Genomic_DNA"/>
</dbReference>
<organism evidence="2 3">
    <name type="scientific">Helicobacter acinonychis (strain Sheeba)</name>
    <dbReference type="NCBI Taxonomy" id="382638"/>
    <lineage>
        <taxon>Bacteria</taxon>
        <taxon>Pseudomonadati</taxon>
        <taxon>Campylobacterota</taxon>
        <taxon>Epsilonproteobacteria</taxon>
        <taxon>Campylobacterales</taxon>
        <taxon>Helicobacteraceae</taxon>
        <taxon>Helicobacter</taxon>
    </lineage>
</organism>
<sequence length="52" mass="5810">MEILRKNILVYYGANFLLMIAQSLPHAILTPLLLSKGLSLSGILLVQTFFSF</sequence>
<evidence type="ECO:0000313" key="2">
    <source>
        <dbReference type="EMBL" id="CAK00083.1"/>
    </source>
</evidence>
<keyword evidence="1" id="KW-0812">Transmembrane</keyword>
<protein>
    <submittedName>
        <fullName evidence="2">Major facilitator superfamily permease 1</fullName>
    </submittedName>
</protein>